<sequence length="71" mass="7612">MQILIWMGAAAALIGFLGLVVCIIKGLRARRSGLDDTQMRAELQRLVVLNMTAMGISVLGLAMVVAGIMLR</sequence>
<keyword evidence="1" id="KW-0472">Membrane</keyword>
<reference evidence="2" key="1">
    <citation type="submission" date="2021-01" db="EMBL/GenBank/DDBJ databases">
        <title>Tabrizicola alba sp. nov. a motile alkaliphilic bacterium isolated from a soda lake.</title>
        <authorList>
            <person name="Szuroczki S."/>
            <person name="Abbaszade G."/>
            <person name="Schumann P."/>
            <person name="Toth E."/>
        </authorList>
    </citation>
    <scope>NUCLEOTIDE SEQUENCE</scope>
    <source>
        <strain evidence="2">DMG-N-6</strain>
    </source>
</reference>
<dbReference type="RefSeq" id="WP_202687960.1">
    <property type="nucleotide sequence ID" value="NZ_JAESVN010000003.1"/>
</dbReference>
<gene>
    <name evidence="2" type="ORF">JL811_07820</name>
</gene>
<comment type="caution">
    <text evidence="2">The sequence shown here is derived from an EMBL/GenBank/DDBJ whole genome shotgun (WGS) entry which is preliminary data.</text>
</comment>
<keyword evidence="1" id="KW-1133">Transmembrane helix</keyword>
<organism evidence="2 3">
    <name type="scientific">Szabonella alba</name>
    <dbReference type="NCBI Taxonomy" id="2804194"/>
    <lineage>
        <taxon>Bacteria</taxon>
        <taxon>Pseudomonadati</taxon>
        <taxon>Pseudomonadota</taxon>
        <taxon>Alphaproteobacteria</taxon>
        <taxon>Rhodobacterales</taxon>
        <taxon>Paracoccaceae</taxon>
        <taxon>Szabonella</taxon>
    </lineage>
</organism>
<keyword evidence="1" id="KW-0812">Transmembrane</keyword>
<proteinExistence type="predicted"/>
<feature type="transmembrane region" description="Helical" evidence="1">
    <location>
        <begin position="6"/>
        <end position="27"/>
    </location>
</feature>
<keyword evidence="3" id="KW-1185">Reference proteome</keyword>
<dbReference type="AlphaFoldDB" id="A0A8K0VD58"/>
<evidence type="ECO:0000256" key="1">
    <source>
        <dbReference type="SAM" id="Phobius"/>
    </source>
</evidence>
<name>A0A8K0VD58_9RHOB</name>
<feature type="transmembrane region" description="Helical" evidence="1">
    <location>
        <begin position="47"/>
        <end position="70"/>
    </location>
</feature>
<evidence type="ECO:0000313" key="2">
    <source>
        <dbReference type="EMBL" id="MBL4917127.1"/>
    </source>
</evidence>
<evidence type="ECO:0000313" key="3">
    <source>
        <dbReference type="Proteomes" id="UP000648908"/>
    </source>
</evidence>
<protein>
    <submittedName>
        <fullName evidence="2">Uncharacterized protein</fullName>
    </submittedName>
</protein>
<dbReference type="Proteomes" id="UP000648908">
    <property type="component" value="Unassembled WGS sequence"/>
</dbReference>
<dbReference type="EMBL" id="JAESVN010000003">
    <property type="protein sequence ID" value="MBL4917127.1"/>
    <property type="molecule type" value="Genomic_DNA"/>
</dbReference>
<accession>A0A8K0VD58</accession>